<evidence type="ECO:0000259" key="1">
    <source>
        <dbReference type="Pfam" id="PF00535"/>
    </source>
</evidence>
<dbReference type="EMBL" id="FWYF01000001">
    <property type="protein sequence ID" value="SMD32973.1"/>
    <property type="molecule type" value="Genomic_DNA"/>
</dbReference>
<dbReference type="STRING" id="692418.SAMN04488029_1334"/>
<sequence length="265" mass="30947">MNTQLPIVVSLTSIQSRLEYVSKVIDSILNQSLKADRVLLWLSEDSHLLDQGVKEVPERLRELESLGLEIHWTKNTGPYRKLIPTAKLMNKENCLIVTADDDVIYPENWLERLVGEYQKNKDCVICYRGRIMSHEENTLRKLISRSKLKPYGKWTRTHEVKDKNELGPSLNIFPTGKDGVLYPSDRLHEELFNKSIYLDMVPTNDDIWFKAMTLITNTKVKCIEDHKDFSEIEETREATLFRLGGNRKKNDRMIHEVFARYNLLP</sequence>
<dbReference type="AlphaFoldDB" id="A0A1W2G8L9"/>
<keyword evidence="3" id="KW-1185">Reference proteome</keyword>
<accession>A0A1W2G8L9</accession>
<dbReference type="CDD" id="cd00761">
    <property type="entry name" value="Glyco_tranf_GTA_type"/>
    <property type="match status" value="1"/>
</dbReference>
<dbReference type="GO" id="GO:0016740">
    <property type="term" value="F:transferase activity"/>
    <property type="evidence" value="ECO:0007669"/>
    <property type="project" value="UniProtKB-KW"/>
</dbReference>
<proteinExistence type="predicted"/>
<evidence type="ECO:0000313" key="3">
    <source>
        <dbReference type="Proteomes" id="UP000192472"/>
    </source>
</evidence>
<protein>
    <submittedName>
        <fullName evidence="2">Glycosyl transferase family 2</fullName>
    </submittedName>
</protein>
<evidence type="ECO:0000313" key="2">
    <source>
        <dbReference type="EMBL" id="SMD32973.1"/>
    </source>
</evidence>
<dbReference type="SUPFAM" id="SSF53448">
    <property type="entry name" value="Nucleotide-diphospho-sugar transferases"/>
    <property type="match status" value="1"/>
</dbReference>
<reference evidence="2 3" key="1">
    <citation type="submission" date="2017-04" db="EMBL/GenBank/DDBJ databases">
        <authorList>
            <person name="Afonso C.L."/>
            <person name="Miller P.J."/>
            <person name="Scott M.A."/>
            <person name="Spackman E."/>
            <person name="Goraichik I."/>
            <person name="Dimitrov K.M."/>
            <person name="Suarez D.L."/>
            <person name="Swayne D.E."/>
        </authorList>
    </citation>
    <scope>NUCLEOTIDE SEQUENCE [LARGE SCALE GENOMIC DNA]</scope>
    <source>
        <strain evidence="2 3">DSM 26133</strain>
    </source>
</reference>
<dbReference type="OrthoDB" id="5465469at2"/>
<dbReference type="Proteomes" id="UP000192472">
    <property type="component" value="Unassembled WGS sequence"/>
</dbReference>
<dbReference type="Gene3D" id="3.90.550.10">
    <property type="entry name" value="Spore Coat Polysaccharide Biosynthesis Protein SpsA, Chain A"/>
    <property type="match status" value="1"/>
</dbReference>
<dbReference type="InterPro" id="IPR029044">
    <property type="entry name" value="Nucleotide-diphossugar_trans"/>
</dbReference>
<dbReference type="InterPro" id="IPR001173">
    <property type="entry name" value="Glyco_trans_2-like"/>
</dbReference>
<dbReference type="RefSeq" id="WP_084371606.1">
    <property type="nucleotide sequence ID" value="NZ_FWYF01000001.1"/>
</dbReference>
<organism evidence="2 3">
    <name type="scientific">Reichenbachiella faecimaris</name>
    <dbReference type="NCBI Taxonomy" id="692418"/>
    <lineage>
        <taxon>Bacteria</taxon>
        <taxon>Pseudomonadati</taxon>
        <taxon>Bacteroidota</taxon>
        <taxon>Cytophagia</taxon>
        <taxon>Cytophagales</taxon>
        <taxon>Reichenbachiellaceae</taxon>
        <taxon>Reichenbachiella</taxon>
    </lineage>
</organism>
<keyword evidence="2" id="KW-0808">Transferase</keyword>
<name>A0A1W2G8L9_REIFA</name>
<feature type="domain" description="Glycosyltransferase 2-like" evidence="1">
    <location>
        <begin position="18"/>
        <end position="144"/>
    </location>
</feature>
<dbReference type="Pfam" id="PF00535">
    <property type="entry name" value="Glycos_transf_2"/>
    <property type="match status" value="1"/>
</dbReference>
<gene>
    <name evidence="2" type="ORF">SAMN04488029_1334</name>
</gene>